<proteinExistence type="predicted"/>
<dbReference type="EMBL" id="JAJSOF020000027">
    <property type="protein sequence ID" value="KAJ4434047.1"/>
    <property type="molecule type" value="Genomic_DNA"/>
</dbReference>
<accession>A0ABQ8SK53</accession>
<comment type="caution">
    <text evidence="1">The sequence shown here is derived from an EMBL/GenBank/DDBJ whole genome shotgun (WGS) entry which is preliminary data.</text>
</comment>
<protein>
    <submittedName>
        <fullName evidence="1">Uncharacterized protein</fullName>
    </submittedName>
</protein>
<dbReference type="Proteomes" id="UP001148838">
    <property type="component" value="Unassembled WGS sequence"/>
</dbReference>
<evidence type="ECO:0000313" key="2">
    <source>
        <dbReference type="Proteomes" id="UP001148838"/>
    </source>
</evidence>
<organism evidence="1 2">
    <name type="scientific">Periplaneta americana</name>
    <name type="common">American cockroach</name>
    <name type="synonym">Blatta americana</name>
    <dbReference type="NCBI Taxonomy" id="6978"/>
    <lineage>
        <taxon>Eukaryota</taxon>
        <taxon>Metazoa</taxon>
        <taxon>Ecdysozoa</taxon>
        <taxon>Arthropoda</taxon>
        <taxon>Hexapoda</taxon>
        <taxon>Insecta</taxon>
        <taxon>Pterygota</taxon>
        <taxon>Neoptera</taxon>
        <taxon>Polyneoptera</taxon>
        <taxon>Dictyoptera</taxon>
        <taxon>Blattodea</taxon>
        <taxon>Blattoidea</taxon>
        <taxon>Blattidae</taxon>
        <taxon>Blattinae</taxon>
        <taxon>Periplaneta</taxon>
    </lineage>
</organism>
<reference evidence="1 2" key="1">
    <citation type="journal article" date="2022" name="Allergy">
        <title>Genome assembly and annotation of Periplaneta americana reveal a comprehensive cockroach allergen profile.</title>
        <authorList>
            <person name="Wang L."/>
            <person name="Xiong Q."/>
            <person name="Saelim N."/>
            <person name="Wang L."/>
            <person name="Nong W."/>
            <person name="Wan A.T."/>
            <person name="Shi M."/>
            <person name="Liu X."/>
            <person name="Cao Q."/>
            <person name="Hui J.H.L."/>
            <person name="Sookrung N."/>
            <person name="Leung T.F."/>
            <person name="Tungtrongchitr A."/>
            <person name="Tsui S.K.W."/>
        </authorList>
    </citation>
    <scope>NUCLEOTIDE SEQUENCE [LARGE SCALE GENOMIC DNA]</scope>
    <source>
        <strain evidence="1">PWHHKU_190912</strain>
    </source>
</reference>
<sequence>MTAIDPSSSFVPISLQRDVIVVHRSAGYDEFRHVMIMSRDQNIERNGTIKIGDLSFEEVDKFKYLGQQ</sequence>
<gene>
    <name evidence="1" type="ORF">ANN_16366</name>
</gene>
<evidence type="ECO:0000313" key="1">
    <source>
        <dbReference type="EMBL" id="KAJ4434047.1"/>
    </source>
</evidence>
<name>A0ABQ8SK53_PERAM</name>
<keyword evidence="2" id="KW-1185">Reference proteome</keyword>